<dbReference type="Pfam" id="PF08511">
    <property type="entry name" value="COQ9"/>
    <property type="match status" value="1"/>
</dbReference>
<dbReference type="NCBIfam" id="TIGR02396">
    <property type="entry name" value="diverge_rpsU"/>
    <property type="match status" value="1"/>
</dbReference>
<dbReference type="EMBL" id="ML996691">
    <property type="protein sequence ID" value="KAF2402354.1"/>
    <property type="molecule type" value="Genomic_DNA"/>
</dbReference>
<dbReference type="OrthoDB" id="619536at2759"/>
<evidence type="ECO:0000313" key="13">
    <source>
        <dbReference type="Proteomes" id="UP000799640"/>
    </source>
</evidence>
<keyword evidence="13" id="KW-1185">Reference proteome</keyword>
<gene>
    <name evidence="12" type="ORF">EJ06DRAFT_473420</name>
</gene>
<name>A0A6G1I2E0_9PEZI</name>
<keyword evidence="5" id="KW-0809">Transit peptide</keyword>
<comment type="similarity">
    <text evidence="3 8">Belongs to the COQ9 family.</text>
</comment>
<keyword evidence="4 8" id="KW-0831">Ubiquinone biosynthesis</keyword>
<evidence type="ECO:0000256" key="9">
    <source>
        <dbReference type="SAM" id="MobiDB-lite"/>
    </source>
</evidence>
<sequence length="265" mass="28642">MPPRLLRLSLHFLSARPAARLTRTTPHYPPRPIPTSTSSPRAYHAYDRPTPPPYPPTETAILTAALGRVPAHGFSKTALALGARDAGYLPVSTNLFPAGEMELVKFWCTKARLGLGGTVEKEGLPEGGVRGRVKELVRRRLRMNVEGGVVGRWGEAIALMAHPTYAPTALAELSRLADEILFLAGDASLDSAWYAKRAALAGVYAAAETFQTQDTSPGCVDTERFARERLGDVESLGKAFGDVGEWVEFTVHGVLNGLRSKGVRL</sequence>
<dbReference type="AlphaFoldDB" id="A0A6G1I2E0"/>
<evidence type="ECO:0000256" key="1">
    <source>
        <dbReference type="ARBA" id="ARBA00004173"/>
    </source>
</evidence>
<dbReference type="Gene3D" id="1.10.357.10">
    <property type="entry name" value="Tetracycline Repressor, domain 2"/>
    <property type="match status" value="1"/>
</dbReference>
<feature type="domain" description="COQ9 C-terminal" evidence="10">
    <location>
        <begin position="166"/>
        <end position="236"/>
    </location>
</feature>
<dbReference type="InterPro" id="IPR012762">
    <property type="entry name" value="Ubiq_biosynth_COQ9"/>
</dbReference>
<dbReference type="Proteomes" id="UP000799640">
    <property type="component" value="Unassembled WGS sequence"/>
</dbReference>
<dbReference type="InterPro" id="IPR013718">
    <property type="entry name" value="COQ9_C"/>
</dbReference>
<evidence type="ECO:0000259" key="11">
    <source>
        <dbReference type="Pfam" id="PF21392"/>
    </source>
</evidence>
<proteinExistence type="inferred from homology"/>
<comment type="function">
    <text evidence="8">Membrane-associated protein that warps the membrane surface to access and bind aromatic isoprenes with high specificity, including ubiquinone (CoQ) isoprene intermediates and presents them directly to Coq7, therefore facilitating the Coq7-mediated hydroxylase step. Participates in the biosynthesis of coenzyme Q, also named ubiquinone, an essential lipid-soluble electron transporter for aerobic cellular respiration.</text>
</comment>
<dbReference type="Pfam" id="PF21392">
    <property type="entry name" value="COQ9_N"/>
    <property type="match status" value="1"/>
</dbReference>
<dbReference type="PANTHER" id="PTHR21427:SF19">
    <property type="entry name" value="UBIQUINONE BIOSYNTHESIS PROTEIN COQ9, MITOCHONDRIAL"/>
    <property type="match status" value="1"/>
</dbReference>
<feature type="region of interest" description="Disordered" evidence="9">
    <location>
        <begin position="21"/>
        <end position="53"/>
    </location>
</feature>
<comment type="subcellular location">
    <subcellularLocation>
        <location evidence="1 8">Mitochondrion</location>
    </subcellularLocation>
</comment>
<evidence type="ECO:0000259" key="10">
    <source>
        <dbReference type="Pfam" id="PF08511"/>
    </source>
</evidence>
<evidence type="ECO:0000256" key="8">
    <source>
        <dbReference type="RuleBase" id="RU366063"/>
    </source>
</evidence>
<accession>A0A6G1I2E0</accession>
<feature type="domain" description="Ubiquinone biosynthesis protein COQ9 HTH" evidence="11">
    <location>
        <begin position="61"/>
        <end position="83"/>
    </location>
</feature>
<dbReference type="GO" id="GO:0008289">
    <property type="term" value="F:lipid binding"/>
    <property type="evidence" value="ECO:0007669"/>
    <property type="project" value="UniProtKB-UniRule"/>
</dbReference>
<evidence type="ECO:0000313" key="12">
    <source>
        <dbReference type="EMBL" id="KAF2402354.1"/>
    </source>
</evidence>
<dbReference type="InterPro" id="IPR048674">
    <property type="entry name" value="COQ9_HTH"/>
</dbReference>
<keyword evidence="7 8" id="KW-0496">Mitochondrion</keyword>
<reference evidence="12" key="1">
    <citation type="journal article" date="2020" name="Stud. Mycol.">
        <title>101 Dothideomycetes genomes: a test case for predicting lifestyles and emergence of pathogens.</title>
        <authorList>
            <person name="Haridas S."/>
            <person name="Albert R."/>
            <person name="Binder M."/>
            <person name="Bloem J."/>
            <person name="Labutti K."/>
            <person name="Salamov A."/>
            <person name="Andreopoulos B."/>
            <person name="Baker S."/>
            <person name="Barry K."/>
            <person name="Bills G."/>
            <person name="Bluhm B."/>
            <person name="Cannon C."/>
            <person name="Castanera R."/>
            <person name="Culley D."/>
            <person name="Daum C."/>
            <person name="Ezra D."/>
            <person name="Gonzalez J."/>
            <person name="Henrissat B."/>
            <person name="Kuo A."/>
            <person name="Liang C."/>
            <person name="Lipzen A."/>
            <person name="Lutzoni F."/>
            <person name="Magnuson J."/>
            <person name="Mondo S."/>
            <person name="Nolan M."/>
            <person name="Ohm R."/>
            <person name="Pangilinan J."/>
            <person name="Park H.-J."/>
            <person name="Ramirez L."/>
            <person name="Alfaro M."/>
            <person name="Sun H."/>
            <person name="Tritt A."/>
            <person name="Yoshinaga Y."/>
            <person name="Zwiers L.-H."/>
            <person name="Turgeon B."/>
            <person name="Goodwin S."/>
            <person name="Spatafora J."/>
            <person name="Crous P."/>
            <person name="Grigoriev I."/>
        </authorList>
    </citation>
    <scope>NUCLEOTIDE SEQUENCE</scope>
    <source>
        <strain evidence="12">CBS 262.69</strain>
    </source>
</reference>
<keyword evidence="12" id="KW-0830">Ubiquinone</keyword>
<evidence type="ECO:0000256" key="4">
    <source>
        <dbReference type="ARBA" id="ARBA00022688"/>
    </source>
</evidence>
<evidence type="ECO:0000256" key="5">
    <source>
        <dbReference type="ARBA" id="ARBA00022946"/>
    </source>
</evidence>
<evidence type="ECO:0000256" key="6">
    <source>
        <dbReference type="ARBA" id="ARBA00023121"/>
    </source>
</evidence>
<organism evidence="12 13">
    <name type="scientific">Trichodelitschia bisporula</name>
    <dbReference type="NCBI Taxonomy" id="703511"/>
    <lineage>
        <taxon>Eukaryota</taxon>
        <taxon>Fungi</taxon>
        <taxon>Dikarya</taxon>
        <taxon>Ascomycota</taxon>
        <taxon>Pezizomycotina</taxon>
        <taxon>Dothideomycetes</taxon>
        <taxon>Dothideomycetes incertae sedis</taxon>
        <taxon>Phaeotrichales</taxon>
        <taxon>Phaeotrichaceae</taxon>
        <taxon>Trichodelitschia</taxon>
    </lineage>
</organism>
<evidence type="ECO:0000256" key="3">
    <source>
        <dbReference type="ARBA" id="ARBA00010766"/>
    </source>
</evidence>
<keyword evidence="6 8" id="KW-0446">Lipid-binding</keyword>
<evidence type="ECO:0000256" key="7">
    <source>
        <dbReference type="ARBA" id="ARBA00023128"/>
    </source>
</evidence>
<protein>
    <recommendedName>
        <fullName evidence="8">Ubiquinone biosynthesis protein</fullName>
    </recommendedName>
</protein>
<dbReference type="UniPathway" id="UPA00232"/>
<dbReference type="PANTHER" id="PTHR21427">
    <property type="entry name" value="UBIQUINONE BIOSYNTHESIS PROTEIN COQ9, MITOCHONDRIAL"/>
    <property type="match status" value="1"/>
</dbReference>
<evidence type="ECO:0000256" key="2">
    <source>
        <dbReference type="ARBA" id="ARBA00004749"/>
    </source>
</evidence>
<dbReference type="GO" id="GO:0005743">
    <property type="term" value="C:mitochondrial inner membrane"/>
    <property type="evidence" value="ECO:0007669"/>
    <property type="project" value="TreeGrafter"/>
</dbReference>
<dbReference type="GO" id="GO:0006744">
    <property type="term" value="P:ubiquinone biosynthetic process"/>
    <property type="evidence" value="ECO:0007669"/>
    <property type="project" value="UniProtKB-UniRule"/>
</dbReference>
<comment type="pathway">
    <text evidence="2 8">Cofactor biosynthesis; ubiquinone biosynthesis.</text>
</comment>